<reference evidence="1 2" key="1">
    <citation type="submission" date="2015-03" db="EMBL/GenBank/DDBJ databases">
        <title>Genome assembly of Sandaracinus amylolyticus DSM 53668.</title>
        <authorList>
            <person name="Sharma G."/>
            <person name="Subramanian S."/>
        </authorList>
    </citation>
    <scope>NUCLEOTIDE SEQUENCE [LARGE SCALE GENOMIC DNA]</scope>
    <source>
        <strain evidence="1 2">DSM 53668</strain>
    </source>
</reference>
<dbReference type="KEGG" id="samy:DB32_000553"/>
<dbReference type="AlphaFoldDB" id="A0A0F6SDG5"/>
<accession>A0A0F6SDG5</accession>
<dbReference type="Proteomes" id="UP000034883">
    <property type="component" value="Chromosome"/>
</dbReference>
<evidence type="ECO:0000313" key="1">
    <source>
        <dbReference type="EMBL" id="AKF03404.1"/>
    </source>
</evidence>
<keyword evidence="2" id="KW-1185">Reference proteome</keyword>
<organism evidence="1 2">
    <name type="scientific">Sandaracinus amylolyticus</name>
    <dbReference type="NCBI Taxonomy" id="927083"/>
    <lineage>
        <taxon>Bacteria</taxon>
        <taxon>Pseudomonadati</taxon>
        <taxon>Myxococcota</taxon>
        <taxon>Polyangia</taxon>
        <taxon>Polyangiales</taxon>
        <taxon>Sandaracinaceae</taxon>
        <taxon>Sandaracinus</taxon>
    </lineage>
</organism>
<sequence length="43" mass="5092">MLGRMPESGREARLWKIWMKQLWKRLSQLEENSSPAEDDDADS</sequence>
<proteinExistence type="predicted"/>
<gene>
    <name evidence="1" type="ORF">DB32_000553</name>
</gene>
<name>A0A0F6SDG5_9BACT</name>
<protein>
    <submittedName>
        <fullName evidence="1">Uncharacterized protein</fullName>
    </submittedName>
</protein>
<evidence type="ECO:0000313" key="2">
    <source>
        <dbReference type="Proteomes" id="UP000034883"/>
    </source>
</evidence>
<dbReference type="EMBL" id="CP011125">
    <property type="protein sequence ID" value="AKF03404.1"/>
    <property type="molecule type" value="Genomic_DNA"/>
</dbReference>